<reference evidence="2 3" key="1">
    <citation type="journal article" date="2017" name="Genome Biol.">
        <title>New reference genome sequences of hot pepper reveal the massive evolution of plant disease-resistance genes by retroduplication.</title>
        <authorList>
            <person name="Kim S."/>
            <person name="Park J."/>
            <person name="Yeom S.I."/>
            <person name="Kim Y.M."/>
            <person name="Seo E."/>
            <person name="Kim K.T."/>
            <person name="Kim M.S."/>
            <person name="Lee J.M."/>
            <person name="Cheong K."/>
            <person name="Shin H.S."/>
            <person name="Kim S.B."/>
            <person name="Han K."/>
            <person name="Lee J."/>
            <person name="Park M."/>
            <person name="Lee H.A."/>
            <person name="Lee H.Y."/>
            <person name="Lee Y."/>
            <person name="Oh S."/>
            <person name="Lee J.H."/>
            <person name="Choi E."/>
            <person name="Choi E."/>
            <person name="Lee S.E."/>
            <person name="Jeon J."/>
            <person name="Kim H."/>
            <person name="Choi G."/>
            <person name="Song H."/>
            <person name="Lee J."/>
            <person name="Lee S.C."/>
            <person name="Kwon J.K."/>
            <person name="Lee H.Y."/>
            <person name="Koo N."/>
            <person name="Hong Y."/>
            <person name="Kim R.W."/>
            <person name="Kang W.H."/>
            <person name="Huh J.H."/>
            <person name="Kang B.C."/>
            <person name="Yang T.J."/>
            <person name="Lee Y.H."/>
            <person name="Bennetzen J.L."/>
            <person name="Choi D."/>
        </authorList>
    </citation>
    <scope>NUCLEOTIDE SEQUENCE [LARGE SCALE GENOMIC DNA]</scope>
    <source>
        <strain evidence="3">cv. PBC81</strain>
    </source>
</reference>
<dbReference type="InterPro" id="IPR050796">
    <property type="entry name" value="SCF_F-box_component"/>
</dbReference>
<dbReference type="Pfam" id="PF08268">
    <property type="entry name" value="FBA_3"/>
    <property type="match status" value="1"/>
</dbReference>
<proteinExistence type="predicted"/>
<dbReference type="InterPro" id="IPR013187">
    <property type="entry name" value="F-box-assoc_dom_typ3"/>
</dbReference>
<dbReference type="OrthoDB" id="1279258at2759"/>
<sequence length="192" mass="21936">MRMLRVYSVNGFICFWSDDACLHVCNAITKEYFTTPPYSYNTNMAQHRLVAVGFGFCRLSYEYKVVVLHEHTEFEYADIKPLVLTVGTDRSWRSLKVIPDAKFISRIESGAHVKGVLYWYLESCTLKDWPCHSKRIERLICFDVTKEEFDMIIVPAEIDGVGGVQNVISITEKGGKLCLINISHGPVFSILI</sequence>
<dbReference type="PANTHER" id="PTHR31672">
    <property type="entry name" value="BNACNNG10540D PROTEIN"/>
    <property type="match status" value="1"/>
</dbReference>
<dbReference type="Proteomes" id="UP000224567">
    <property type="component" value="Unassembled WGS sequence"/>
</dbReference>
<dbReference type="InterPro" id="IPR017451">
    <property type="entry name" value="F-box-assoc_interact_dom"/>
</dbReference>
<evidence type="ECO:0000313" key="3">
    <source>
        <dbReference type="Proteomes" id="UP000224567"/>
    </source>
</evidence>
<feature type="domain" description="F-box associated beta-propeller type 3" evidence="1">
    <location>
        <begin position="5"/>
        <end position="181"/>
    </location>
</feature>
<dbReference type="EMBL" id="MLFT02000006">
    <property type="protein sequence ID" value="PHT46886.1"/>
    <property type="molecule type" value="Genomic_DNA"/>
</dbReference>
<gene>
    <name evidence="2" type="ORF">CQW23_16044</name>
</gene>
<accession>A0A2G2WNR9</accession>
<name>A0A2G2WNR9_CAPBA</name>
<reference evidence="3" key="2">
    <citation type="journal article" date="2017" name="J. Anim. Genet.">
        <title>Multiple reference genome sequences of hot pepper reveal the massive evolution of plant disease resistance genes by retroduplication.</title>
        <authorList>
            <person name="Kim S."/>
            <person name="Park J."/>
            <person name="Yeom S.-I."/>
            <person name="Kim Y.-M."/>
            <person name="Seo E."/>
            <person name="Kim K.-T."/>
            <person name="Kim M.-S."/>
            <person name="Lee J.M."/>
            <person name="Cheong K."/>
            <person name="Shin H.-S."/>
            <person name="Kim S.-B."/>
            <person name="Han K."/>
            <person name="Lee J."/>
            <person name="Park M."/>
            <person name="Lee H.-A."/>
            <person name="Lee H.-Y."/>
            <person name="Lee Y."/>
            <person name="Oh S."/>
            <person name="Lee J.H."/>
            <person name="Choi E."/>
            <person name="Choi E."/>
            <person name="Lee S.E."/>
            <person name="Jeon J."/>
            <person name="Kim H."/>
            <person name="Choi G."/>
            <person name="Song H."/>
            <person name="Lee J."/>
            <person name="Lee S.-C."/>
            <person name="Kwon J.-K."/>
            <person name="Lee H.-Y."/>
            <person name="Koo N."/>
            <person name="Hong Y."/>
            <person name="Kim R.W."/>
            <person name="Kang W.-H."/>
            <person name="Huh J.H."/>
            <person name="Kang B.-C."/>
            <person name="Yang T.-J."/>
            <person name="Lee Y.-H."/>
            <person name="Bennetzen J.L."/>
            <person name="Choi D."/>
        </authorList>
    </citation>
    <scope>NUCLEOTIDE SEQUENCE [LARGE SCALE GENOMIC DNA]</scope>
    <source>
        <strain evidence="3">cv. PBC81</strain>
    </source>
</reference>
<evidence type="ECO:0000259" key="1">
    <source>
        <dbReference type="Pfam" id="PF08268"/>
    </source>
</evidence>
<dbReference type="AlphaFoldDB" id="A0A2G2WNR9"/>
<protein>
    <recommendedName>
        <fullName evidence="1">F-box associated beta-propeller type 3 domain-containing protein</fullName>
    </recommendedName>
</protein>
<keyword evidence="3" id="KW-1185">Reference proteome</keyword>
<evidence type="ECO:0000313" key="2">
    <source>
        <dbReference type="EMBL" id="PHT46886.1"/>
    </source>
</evidence>
<dbReference type="NCBIfam" id="TIGR01640">
    <property type="entry name" value="F_box_assoc_1"/>
    <property type="match status" value="1"/>
</dbReference>
<organism evidence="2 3">
    <name type="scientific">Capsicum baccatum</name>
    <name type="common">Peruvian pepper</name>
    <dbReference type="NCBI Taxonomy" id="33114"/>
    <lineage>
        <taxon>Eukaryota</taxon>
        <taxon>Viridiplantae</taxon>
        <taxon>Streptophyta</taxon>
        <taxon>Embryophyta</taxon>
        <taxon>Tracheophyta</taxon>
        <taxon>Spermatophyta</taxon>
        <taxon>Magnoliopsida</taxon>
        <taxon>eudicotyledons</taxon>
        <taxon>Gunneridae</taxon>
        <taxon>Pentapetalae</taxon>
        <taxon>asterids</taxon>
        <taxon>lamiids</taxon>
        <taxon>Solanales</taxon>
        <taxon>Solanaceae</taxon>
        <taxon>Solanoideae</taxon>
        <taxon>Capsiceae</taxon>
        <taxon>Capsicum</taxon>
    </lineage>
</organism>
<comment type="caution">
    <text evidence="2">The sequence shown here is derived from an EMBL/GenBank/DDBJ whole genome shotgun (WGS) entry which is preliminary data.</text>
</comment>